<dbReference type="EnsemblBacteria" id="AAR36357">
    <property type="protein sequence ID" value="AAR36357"/>
    <property type="gene ID" value="GSU2965"/>
</dbReference>
<dbReference type="PROSITE" id="PS51318">
    <property type="entry name" value="TAT"/>
    <property type="match status" value="1"/>
</dbReference>
<dbReference type="Proteomes" id="UP000000577">
    <property type="component" value="Chromosome"/>
</dbReference>
<dbReference type="AlphaFoldDB" id="Q748N6"/>
<evidence type="ECO:0000313" key="2">
    <source>
        <dbReference type="EMBL" id="AAR36357.1"/>
    </source>
</evidence>
<evidence type="ECO:0000313" key="3">
    <source>
        <dbReference type="Proteomes" id="UP000000577"/>
    </source>
</evidence>
<dbReference type="HOGENOM" id="CLU_091283_1_1_7"/>
<dbReference type="OrthoDB" id="9791535at2"/>
<sequence length="182" mass="18554">MDVVDKDSAVSRRQVLKISVDAAGVLLSGRGLAVAAEAAGPIEKPVDRPAKASKRFLASMNCSQAICEVYGPSFGVPADVAGKMGTGFAGGMGLGSECGAVAGAVAVLGLKYGPDTGRTMVKVTEFIAEFRKRCGETSCSKLLKVDMGTAEGIKAAADKGLFTSACPGYVKTAGEILEKMLA</sequence>
<dbReference type="PATRIC" id="fig|243231.5.peg.2993"/>
<keyword evidence="3" id="KW-1185">Reference proteome</keyword>
<organism evidence="2 3">
    <name type="scientific">Geobacter sulfurreducens (strain ATCC 51573 / DSM 12127 / PCA)</name>
    <dbReference type="NCBI Taxonomy" id="243231"/>
    <lineage>
        <taxon>Bacteria</taxon>
        <taxon>Pseudomonadati</taxon>
        <taxon>Thermodesulfobacteriota</taxon>
        <taxon>Desulfuromonadia</taxon>
        <taxon>Geobacterales</taxon>
        <taxon>Geobacteraceae</taxon>
        <taxon>Geobacter</taxon>
    </lineage>
</organism>
<keyword evidence="1" id="KW-0411">Iron-sulfur</keyword>
<proteinExistence type="predicted"/>
<evidence type="ECO:0000256" key="1">
    <source>
        <dbReference type="ARBA" id="ARBA00023014"/>
    </source>
</evidence>
<accession>Q748N6</accession>
<dbReference type="EMBL" id="AE017180">
    <property type="protein sequence ID" value="AAR36357.1"/>
    <property type="molecule type" value="Genomic_DNA"/>
</dbReference>
<dbReference type="STRING" id="243231.GSU2965"/>
<dbReference type="InterPro" id="IPR010181">
    <property type="entry name" value="CGCAxxGCC_motif"/>
</dbReference>
<dbReference type="InParanoid" id="Q748N6"/>
<dbReference type="eggNOG" id="COG1433">
    <property type="taxonomic scope" value="Bacteria"/>
</dbReference>
<dbReference type="Pfam" id="PF09719">
    <property type="entry name" value="C_GCAxxG_C_C"/>
    <property type="match status" value="1"/>
</dbReference>
<dbReference type="InterPro" id="IPR006311">
    <property type="entry name" value="TAT_signal"/>
</dbReference>
<dbReference type="RefSeq" id="WP_010943596.1">
    <property type="nucleotide sequence ID" value="NC_002939.5"/>
</dbReference>
<dbReference type="KEGG" id="gsu:GSU2965"/>
<reference evidence="2 3" key="2">
    <citation type="journal article" date="2012" name="BMC Genomics">
        <title>Comparative genomic analysis of Geobacter sulfurreducens KN400, a strain with enhanced capacity for extracellular electron transfer and electricity production.</title>
        <authorList>
            <person name="Butler J.E."/>
            <person name="Young N.D."/>
            <person name="Aklujkar M."/>
            <person name="Lovley D.R."/>
        </authorList>
    </citation>
    <scope>NUCLEOTIDE SEQUENCE [LARGE SCALE GENOMIC DNA]</scope>
    <source>
        <strain evidence="3">ATCC 51573 / DSM 12127 / PCA</strain>
    </source>
</reference>
<name>Q748N6_GEOSL</name>
<protein>
    <submittedName>
        <fullName evidence="2">Redox-active protein, C_GCAxxG_C_C family, putative</fullName>
    </submittedName>
</protein>
<dbReference type="GO" id="GO:0051536">
    <property type="term" value="F:iron-sulfur cluster binding"/>
    <property type="evidence" value="ECO:0007669"/>
    <property type="project" value="UniProtKB-KW"/>
</dbReference>
<keyword evidence="1" id="KW-0479">Metal-binding</keyword>
<reference evidence="2 3" key="1">
    <citation type="journal article" date="2003" name="Science">
        <title>Genome of Geobacter sulfurreducens: metal reduction in subsurface environments.</title>
        <authorList>
            <person name="Methe B.A."/>
            <person name="Nelson K.E."/>
            <person name="Eisen J.A."/>
            <person name="Paulsen I.T."/>
            <person name="Nelson W."/>
            <person name="Heidelberg J.F."/>
            <person name="Wu D."/>
            <person name="Wu M."/>
            <person name="Ward N."/>
            <person name="Beanan M.J."/>
            <person name="Dodson R.J."/>
            <person name="Madupu R."/>
            <person name="Brinkac L.M."/>
            <person name="Daugherty S.C."/>
            <person name="DeBoy R.T."/>
            <person name="Durkin A.S."/>
            <person name="Gwinn M."/>
            <person name="Kolonay J.F."/>
            <person name="Sullivan S.A."/>
            <person name="Haft D.H."/>
            <person name="Selengut J."/>
            <person name="Davidsen T.M."/>
            <person name="Zafar N."/>
            <person name="White O."/>
            <person name="Tran B."/>
            <person name="Romero C."/>
            <person name="Forberger H.A."/>
            <person name="Weidman J."/>
            <person name="Khouri H."/>
            <person name="Feldblyum T.V."/>
            <person name="Utterback T.R."/>
            <person name="Van Aken S.E."/>
            <person name="Lovley D.R."/>
            <person name="Fraser C.M."/>
        </authorList>
    </citation>
    <scope>NUCLEOTIDE SEQUENCE [LARGE SCALE GENOMIC DNA]</scope>
    <source>
        <strain evidence="3">ATCC 51573 / DSM 12127 / PCA</strain>
    </source>
</reference>
<keyword evidence="1" id="KW-0408">Iron</keyword>
<gene>
    <name evidence="2" type="ordered locus">GSU2965</name>
</gene>
<dbReference type="NCBIfam" id="TIGR01909">
    <property type="entry name" value="C_GCAxxG_C_C"/>
    <property type="match status" value="1"/>
</dbReference>